<evidence type="ECO:0000256" key="7">
    <source>
        <dbReference type="ARBA" id="ARBA00022824"/>
    </source>
</evidence>
<keyword evidence="13" id="KW-1185">Reference proteome</keyword>
<evidence type="ECO:0000256" key="6">
    <source>
        <dbReference type="ARBA" id="ARBA00022777"/>
    </source>
</evidence>
<name>A0A7G2CA47_9TRYP</name>
<feature type="compositionally biased region" description="Basic residues" evidence="10">
    <location>
        <begin position="1"/>
        <end position="11"/>
    </location>
</feature>
<evidence type="ECO:0000256" key="11">
    <source>
        <dbReference type="SAM" id="Phobius"/>
    </source>
</evidence>
<keyword evidence="8 11" id="KW-1133">Transmembrane helix</keyword>
<keyword evidence="5 11" id="KW-0812">Transmembrane</keyword>
<feature type="transmembrane region" description="Helical" evidence="11">
    <location>
        <begin position="327"/>
        <end position="346"/>
    </location>
</feature>
<comment type="subcellular location">
    <subcellularLocation>
        <location evidence="1">Endoplasmic reticulum membrane</location>
        <topology evidence="1">Multi-pass membrane protein</topology>
    </subcellularLocation>
</comment>
<comment type="similarity">
    <text evidence="2">Belongs to the polyprenol kinase family.</text>
</comment>
<feature type="region of interest" description="Disordered" evidence="10">
    <location>
        <begin position="1"/>
        <end position="29"/>
    </location>
</feature>
<evidence type="ECO:0000256" key="3">
    <source>
        <dbReference type="ARBA" id="ARBA00012132"/>
    </source>
</evidence>
<dbReference type="EMBL" id="LR877151">
    <property type="protein sequence ID" value="CAD2216740.1"/>
    <property type="molecule type" value="Genomic_DNA"/>
</dbReference>
<evidence type="ECO:0000256" key="2">
    <source>
        <dbReference type="ARBA" id="ARBA00010794"/>
    </source>
</evidence>
<proteinExistence type="inferred from homology"/>
<evidence type="ECO:0000256" key="9">
    <source>
        <dbReference type="ARBA" id="ARBA00023136"/>
    </source>
</evidence>
<evidence type="ECO:0000256" key="10">
    <source>
        <dbReference type="SAM" id="MobiDB-lite"/>
    </source>
</evidence>
<dbReference type="PANTHER" id="PTHR13205:SF15">
    <property type="entry name" value="DOLICHOL KINASE"/>
    <property type="match status" value="1"/>
</dbReference>
<feature type="transmembrane region" description="Helical" evidence="11">
    <location>
        <begin position="462"/>
        <end position="487"/>
    </location>
</feature>
<evidence type="ECO:0000256" key="1">
    <source>
        <dbReference type="ARBA" id="ARBA00004477"/>
    </source>
</evidence>
<protein>
    <recommendedName>
        <fullName evidence="3">dolichol kinase</fullName>
        <ecNumber evidence="3">2.7.1.108</ecNumber>
    </recommendedName>
</protein>
<dbReference type="AlphaFoldDB" id="A0A7G2CA47"/>
<feature type="compositionally biased region" description="Basic and acidic residues" evidence="10">
    <location>
        <begin position="12"/>
        <end position="25"/>
    </location>
</feature>
<accession>A0A7G2CA47</accession>
<feature type="transmembrane region" description="Helical" evidence="11">
    <location>
        <begin position="245"/>
        <end position="265"/>
    </location>
</feature>
<feature type="transmembrane region" description="Helical" evidence="11">
    <location>
        <begin position="46"/>
        <end position="68"/>
    </location>
</feature>
<sequence>MRSPLRFRRSGKSQERDGKSDEPTRSSKLVNNNGVPKKRTFFKVEISYSSTLLFIWIFLLCTLCWTYNLKMQATTMMLLTCVALTSIHGESRTLVPLIFLAESCCEVAMGHQHSPLEFYASTILSFLSLLACKAERKGNSLKDRNVLLETIFCGAAGVCVTYIIIKDEVFSFGAAAYVAMGHAFFLQLYEGLGENEAALVSSLIGFFFGDVFTNNNLSTSGGRESVLMFNTRGNYTTYTYIMSRGSFLCVIYMAVSCFVFSRFCMVPVNKNSKSSPKRVSRKRITFIFWTSLLIVHIGMLLMLHYQFMENPITWFYGYILSSSFRTWTLLAWSVTLPIAIAVVELFTKRVRSTIHRKMYHFIAVVAMTPAAMIDPPFLSLMISFGTTLFIVLEIARVYQVYGTKTLAAFIQRHIDHRESVTGLVRTHIYLIFGFGLPLILRYRHLHLPPKPIPAVMELSQNIIPGILSLGIIDSAAAIIGSSFMLSYRRALGSYLKNKLFTVRANSSISHKTTTGTLGGFICGVLFWLFILKVAEVPIFALPTLYSFLMVAASTLTECFTEGIDNLQLPLVMIAAVSHLFALLIPASELWVNEDISRPNPTTAESLASALRSPWKTWPL</sequence>
<dbReference type="OrthoDB" id="377083at2759"/>
<gene>
    <name evidence="12" type="ORF">ADEAN_000421300</name>
</gene>
<keyword evidence="9 11" id="KW-0472">Membrane</keyword>
<feature type="transmembrane region" description="Helical" evidence="11">
    <location>
        <begin position="286"/>
        <end position="307"/>
    </location>
</feature>
<dbReference type="GO" id="GO:0005789">
    <property type="term" value="C:endoplasmic reticulum membrane"/>
    <property type="evidence" value="ECO:0007669"/>
    <property type="project" value="UniProtKB-SubCell"/>
</dbReference>
<keyword evidence="7" id="KW-0256">Endoplasmic reticulum</keyword>
<evidence type="ECO:0000256" key="8">
    <source>
        <dbReference type="ARBA" id="ARBA00022989"/>
    </source>
</evidence>
<evidence type="ECO:0000313" key="13">
    <source>
        <dbReference type="Proteomes" id="UP000515908"/>
    </source>
</evidence>
<feature type="transmembrane region" description="Helical" evidence="11">
    <location>
        <begin position="358"/>
        <end position="374"/>
    </location>
</feature>
<keyword evidence="6" id="KW-0418">Kinase</keyword>
<feature type="transmembrane region" description="Helical" evidence="11">
    <location>
        <begin position="422"/>
        <end position="442"/>
    </location>
</feature>
<dbReference type="InterPro" id="IPR032974">
    <property type="entry name" value="Polypren_kinase"/>
</dbReference>
<feature type="transmembrane region" description="Helical" evidence="11">
    <location>
        <begin position="508"/>
        <end position="530"/>
    </location>
</feature>
<reference evidence="12 13" key="1">
    <citation type="submission" date="2020-08" db="EMBL/GenBank/DDBJ databases">
        <authorList>
            <person name="Newling K."/>
            <person name="Davey J."/>
            <person name="Forrester S."/>
        </authorList>
    </citation>
    <scope>NUCLEOTIDE SEQUENCE [LARGE SCALE GENOMIC DNA]</scope>
    <source>
        <strain evidence="13">Crithidia deanei Carvalho (ATCC PRA-265)</strain>
    </source>
</reference>
<dbReference type="PANTHER" id="PTHR13205">
    <property type="entry name" value="TRANSMEMBRANE PROTEIN 15-RELATED"/>
    <property type="match status" value="1"/>
</dbReference>
<dbReference type="EC" id="2.7.1.108" evidence="3"/>
<evidence type="ECO:0000256" key="4">
    <source>
        <dbReference type="ARBA" id="ARBA00022679"/>
    </source>
</evidence>
<evidence type="ECO:0000256" key="5">
    <source>
        <dbReference type="ARBA" id="ARBA00022692"/>
    </source>
</evidence>
<evidence type="ECO:0000313" key="12">
    <source>
        <dbReference type="EMBL" id="CAD2216740.1"/>
    </source>
</evidence>
<dbReference type="GO" id="GO:0043048">
    <property type="term" value="P:dolichyl monophosphate biosynthetic process"/>
    <property type="evidence" value="ECO:0007669"/>
    <property type="project" value="TreeGrafter"/>
</dbReference>
<feature type="transmembrane region" description="Helical" evidence="11">
    <location>
        <begin position="568"/>
        <end position="586"/>
    </location>
</feature>
<feature type="transmembrane region" description="Helical" evidence="11">
    <location>
        <begin position="536"/>
        <end position="556"/>
    </location>
</feature>
<dbReference type="Proteomes" id="UP000515908">
    <property type="component" value="Chromosome 07"/>
</dbReference>
<dbReference type="VEuPathDB" id="TriTrypDB:ADEAN_000421300"/>
<keyword evidence="4" id="KW-0808">Transferase</keyword>
<feature type="transmembrane region" description="Helical" evidence="11">
    <location>
        <begin position="146"/>
        <end position="165"/>
    </location>
</feature>
<dbReference type="GO" id="GO:0004168">
    <property type="term" value="F:dolichol kinase activity"/>
    <property type="evidence" value="ECO:0007669"/>
    <property type="project" value="UniProtKB-EC"/>
</dbReference>
<organism evidence="12 13">
    <name type="scientific">Angomonas deanei</name>
    <dbReference type="NCBI Taxonomy" id="59799"/>
    <lineage>
        <taxon>Eukaryota</taxon>
        <taxon>Discoba</taxon>
        <taxon>Euglenozoa</taxon>
        <taxon>Kinetoplastea</taxon>
        <taxon>Metakinetoplastina</taxon>
        <taxon>Trypanosomatida</taxon>
        <taxon>Trypanosomatidae</taxon>
        <taxon>Strigomonadinae</taxon>
        <taxon>Angomonas</taxon>
    </lineage>
</organism>
<feature type="transmembrane region" description="Helical" evidence="11">
    <location>
        <begin position="380"/>
        <end position="401"/>
    </location>
</feature>